<keyword evidence="3" id="KW-1185">Reference proteome</keyword>
<evidence type="ECO:0000313" key="2">
    <source>
        <dbReference type="EMBL" id="CAP34612.1"/>
    </source>
</evidence>
<dbReference type="WormBase" id="CBG16710">
    <property type="protein sequence ID" value="CBP10311"/>
    <property type="gene ID" value="WBGene00036581"/>
</dbReference>
<proteinExistence type="predicted"/>
<sequence length="486" mass="56680">MTGFHRNVEELFQEAAPDMTPDKAKILERIVRSITKATNYYSNPSVHKELINLEKTAEKEFSEKKSAIGGQLLEFMSNKSTSEILDHSKLFNLHADCIFLTEQLKEAKHLKTTAEFEYLQQDALIAHQKEMNILKHKKEFSLQSEILEMLENAHLDRTSEMFEESHGPTQTISGPMSLAQHLKEIEELFHEAAPLMTNEQLEQLSNIQKSLVQGTIMSISEANVQQEKTIDDIQKNKRTIVMQLMKETAELLSRRKPRNGSQRIQLDISKVKLELLELEDNKQYADEQYVRTSCGKKLDSYIHMIAVSTAEIKDRAADSSRRVDENWNHQHQVQKFWKSSCLRLFQMSNDDDEPFENLMKEIDKLFEEADENRKLQKEADKEIATAATRQDAVFNEEMEEIEKFLSDIRNADKLQLVELKLDQMHLRRRHAVATKLLNEAIVKRAKMSLINERLIKRKQEKEDIAKLERDLLEHRLQTRITLKLKL</sequence>
<accession>A8XPN6</accession>
<name>A8XPN6_CAEBR</name>
<dbReference type="HOGENOM" id="CLU_561688_0_0_1"/>
<feature type="coiled-coil region" evidence="1">
    <location>
        <begin position="261"/>
        <end position="288"/>
    </location>
</feature>
<dbReference type="CTD" id="8587052"/>
<protein>
    <submittedName>
        <fullName evidence="2">Protein CBG16710</fullName>
    </submittedName>
</protein>
<evidence type="ECO:0000313" key="4">
    <source>
        <dbReference type="WormBase" id="CBG16710"/>
    </source>
</evidence>
<dbReference type="GeneID" id="8587052"/>
<evidence type="ECO:0000313" key="3">
    <source>
        <dbReference type="Proteomes" id="UP000008549"/>
    </source>
</evidence>
<evidence type="ECO:0000256" key="1">
    <source>
        <dbReference type="SAM" id="Coils"/>
    </source>
</evidence>
<keyword evidence="1" id="KW-0175">Coiled coil</keyword>
<dbReference type="KEGG" id="cbr:CBG_16710"/>
<dbReference type="Proteomes" id="UP000008549">
    <property type="component" value="Unassembled WGS sequence"/>
</dbReference>
<reference evidence="2 3" key="1">
    <citation type="journal article" date="2003" name="PLoS Biol.">
        <title>The genome sequence of Caenorhabditis briggsae: a platform for comparative genomics.</title>
        <authorList>
            <person name="Stein L.D."/>
            <person name="Bao Z."/>
            <person name="Blasiar D."/>
            <person name="Blumenthal T."/>
            <person name="Brent M.R."/>
            <person name="Chen N."/>
            <person name="Chinwalla A."/>
            <person name="Clarke L."/>
            <person name="Clee C."/>
            <person name="Coghlan A."/>
            <person name="Coulson A."/>
            <person name="D'Eustachio P."/>
            <person name="Fitch D.H."/>
            <person name="Fulton L.A."/>
            <person name="Fulton R.E."/>
            <person name="Griffiths-Jones S."/>
            <person name="Harris T.W."/>
            <person name="Hillier L.W."/>
            <person name="Kamath R."/>
            <person name="Kuwabara P.E."/>
            <person name="Mardis E.R."/>
            <person name="Marra M.A."/>
            <person name="Miner T.L."/>
            <person name="Minx P."/>
            <person name="Mullikin J.C."/>
            <person name="Plumb R.W."/>
            <person name="Rogers J."/>
            <person name="Schein J.E."/>
            <person name="Sohrmann M."/>
            <person name="Spieth J."/>
            <person name="Stajich J.E."/>
            <person name="Wei C."/>
            <person name="Willey D."/>
            <person name="Wilson R.K."/>
            <person name="Durbin R."/>
            <person name="Waterston R.H."/>
        </authorList>
    </citation>
    <scope>NUCLEOTIDE SEQUENCE [LARGE SCALE GENOMIC DNA]</scope>
    <source>
        <strain evidence="2 3">AF16</strain>
    </source>
</reference>
<gene>
    <name evidence="2 4" type="ORF">CBG16710</name>
    <name evidence="2" type="ORF">CBG_16710</name>
</gene>
<reference evidence="2 3" key="2">
    <citation type="journal article" date="2011" name="PLoS Genet.">
        <title>Caenorhabditis briggsae recombinant inbred line genotypes reveal inter-strain incompatibility and the evolution of recombination.</title>
        <authorList>
            <person name="Ross J.A."/>
            <person name="Koboldt D.C."/>
            <person name="Staisch J.E."/>
            <person name="Chamberlin H.M."/>
            <person name="Gupta B.P."/>
            <person name="Miller R.D."/>
            <person name="Baird S.E."/>
            <person name="Haag E.S."/>
        </authorList>
    </citation>
    <scope>NUCLEOTIDE SEQUENCE [LARGE SCALE GENOMIC DNA]</scope>
    <source>
        <strain evidence="2 3">AF16</strain>
    </source>
</reference>
<dbReference type="AlphaFoldDB" id="A8XPN6"/>
<dbReference type="RefSeq" id="XP_002645054.1">
    <property type="nucleotide sequence ID" value="XM_002645008.1"/>
</dbReference>
<feature type="coiled-coil region" evidence="1">
    <location>
        <begin position="450"/>
        <end position="477"/>
    </location>
</feature>
<dbReference type="EMBL" id="HE600942">
    <property type="protein sequence ID" value="CAP34612.1"/>
    <property type="molecule type" value="Genomic_DNA"/>
</dbReference>
<organism evidence="2 3">
    <name type="scientific">Caenorhabditis briggsae</name>
    <dbReference type="NCBI Taxonomy" id="6238"/>
    <lineage>
        <taxon>Eukaryota</taxon>
        <taxon>Metazoa</taxon>
        <taxon>Ecdysozoa</taxon>
        <taxon>Nematoda</taxon>
        <taxon>Chromadorea</taxon>
        <taxon>Rhabditida</taxon>
        <taxon>Rhabditina</taxon>
        <taxon>Rhabditomorpha</taxon>
        <taxon>Rhabditoidea</taxon>
        <taxon>Rhabditidae</taxon>
        <taxon>Peloderinae</taxon>
        <taxon>Caenorhabditis</taxon>
    </lineage>
</organism>
<dbReference type="InParanoid" id="A8XPN6"/>